<dbReference type="InterPro" id="IPR036600">
    <property type="entry name" value="PAH_sf"/>
</dbReference>
<name>A0A087UQ23_STEMI</name>
<sequence>MLYNEDVVTRSELLQLATSFLGKFPDLLKKFKDILGFKESGNNIEIVPMKIIALENSRLDPEVALDIDYATGGRNGASYRALPKDHKQPKCSG</sequence>
<organism evidence="3 4">
    <name type="scientific">Stegodyphus mimosarum</name>
    <name type="common">African social velvet spider</name>
    <dbReference type="NCBI Taxonomy" id="407821"/>
    <lineage>
        <taxon>Eukaryota</taxon>
        <taxon>Metazoa</taxon>
        <taxon>Ecdysozoa</taxon>
        <taxon>Arthropoda</taxon>
        <taxon>Chelicerata</taxon>
        <taxon>Arachnida</taxon>
        <taxon>Araneae</taxon>
        <taxon>Araneomorphae</taxon>
        <taxon>Entelegynae</taxon>
        <taxon>Eresoidea</taxon>
        <taxon>Eresidae</taxon>
        <taxon>Stegodyphus</taxon>
    </lineage>
</organism>
<dbReference type="STRING" id="407821.A0A087UQ23"/>
<keyword evidence="4" id="KW-1185">Reference proteome</keyword>
<comment type="subcellular location">
    <subcellularLocation>
        <location evidence="1">Nucleus</location>
    </subcellularLocation>
</comment>
<evidence type="ECO:0000313" key="3">
    <source>
        <dbReference type="EMBL" id="KFM79462.1"/>
    </source>
</evidence>
<dbReference type="Pfam" id="PF02671">
    <property type="entry name" value="PAH"/>
    <property type="match status" value="1"/>
</dbReference>
<dbReference type="EMBL" id="KK120968">
    <property type="protein sequence ID" value="KFM79462.1"/>
    <property type="molecule type" value="Genomic_DNA"/>
</dbReference>
<protein>
    <submittedName>
        <fullName evidence="3">Paired amphipathic helix protein Sin3a</fullName>
    </submittedName>
</protein>
<dbReference type="Gene3D" id="1.20.1160.11">
    <property type="entry name" value="Paired amphipathic helix"/>
    <property type="match status" value="1"/>
</dbReference>
<proteinExistence type="predicted"/>
<reference evidence="3 4" key="1">
    <citation type="submission" date="2013-11" db="EMBL/GenBank/DDBJ databases">
        <title>Genome sequencing of Stegodyphus mimosarum.</title>
        <authorList>
            <person name="Bechsgaard J."/>
        </authorList>
    </citation>
    <scope>NUCLEOTIDE SEQUENCE [LARGE SCALE GENOMIC DNA]</scope>
</reference>
<dbReference type="Proteomes" id="UP000054359">
    <property type="component" value="Unassembled WGS sequence"/>
</dbReference>
<feature type="non-terminal residue" evidence="3">
    <location>
        <position position="93"/>
    </location>
</feature>
<evidence type="ECO:0000313" key="4">
    <source>
        <dbReference type="Proteomes" id="UP000054359"/>
    </source>
</evidence>
<dbReference type="AlphaFoldDB" id="A0A087UQ23"/>
<gene>
    <name evidence="3" type="ORF">X975_02356</name>
</gene>
<dbReference type="GO" id="GO:0006355">
    <property type="term" value="P:regulation of DNA-templated transcription"/>
    <property type="evidence" value="ECO:0007669"/>
    <property type="project" value="InterPro"/>
</dbReference>
<evidence type="ECO:0000256" key="2">
    <source>
        <dbReference type="ARBA" id="ARBA00023242"/>
    </source>
</evidence>
<keyword evidence="2" id="KW-0539">Nucleus</keyword>
<dbReference type="InterPro" id="IPR003822">
    <property type="entry name" value="PAH"/>
</dbReference>
<dbReference type="GO" id="GO:0005634">
    <property type="term" value="C:nucleus"/>
    <property type="evidence" value="ECO:0007669"/>
    <property type="project" value="UniProtKB-SubCell"/>
</dbReference>
<dbReference type="OrthoDB" id="10265969at2759"/>
<evidence type="ECO:0000256" key="1">
    <source>
        <dbReference type="ARBA" id="ARBA00004123"/>
    </source>
</evidence>
<accession>A0A087UQ23</accession>